<dbReference type="Proteomes" id="UP000276133">
    <property type="component" value="Unassembled WGS sequence"/>
</dbReference>
<keyword evidence="2" id="KW-1185">Reference proteome</keyword>
<dbReference type="EMBL" id="REGN01006456">
    <property type="protein sequence ID" value="RNA09485.1"/>
    <property type="molecule type" value="Genomic_DNA"/>
</dbReference>
<name>A0A3M7QEX1_BRAPC</name>
<dbReference type="SUPFAM" id="SSF53098">
    <property type="entry name" value="Ribonuclease H-like"/>
    <property type="match status" value="1"/>
</dbReference>
<evidence type="ECO:0000313" key="1">
    <source>
        <dbReference type="EMBL" id="RNA09485.1"/>
    </source>
</evidence>
<reference evidence="1 2" key="1">
    <citation type="journal article" date="2018" name="Sci. Rep.">
        <title>Genomic signatures of local adaptation to the degree of environmental predictability in rotifers.</title>
        <authorList>
            <person name="Franch-Gras L."/>
            <person name="Hahn C."/>
            <person name="Garcia-Roger E.M."/>
            <person name="Carmona M.J."/>
            <person name="Serra M."/>
            <person name="Gomez A."/>
        </authorList>
    </citation>
    <scope>NUCLEOTIDE SEQUENCE [LARGE SCALE GENOMIC DNA]</scope>
    <source>
        <strain evidence="1">HYR1</strain>
    </source>
</reference>
<gene>
    <name evidence="1" type="ORF">BpHYR1_009453</name>
</gene>
<protein>
    <submittedName>
        <fullName evidence="1">Uncharacterized protein</fullName>
    </submittedName>
</protein>
<dbReference type="AlphaFoldDB" id="A0A3M7QEX1"/>
<organism evidence="1 2">
    <name type="scientific">Brachionus plicatilis</name>
    <name type="common">Marine rotifer</name>
    <name type="synonym">Brachionus muelleri</name>
    <dbReference type="NCBI Taxonomy" id="10195"/>
    <lineage>
        <taxon>Eukaryota</taxon>
        <taxon>Metazoa</taxon>
        <taxon>Spiralia</taxon>
        <taxon>Gnathifera</taxon>
        <taxon>Rotifera</taxon>
        <taxon>Eurotatoria</taxon>
        <taxon>Monogononta</taxon>
        <taxon>Pseudotrocha</taxon>
        <taxon>Ploima</taxon>
        <taxon>Brachionidae</taxon>
        <taxon>Brachionus</taxon>
    </lineage>
</organism>
<evidence type="ECO:0000313" key="2">
    <source>
        <dbReference type="Proteomes" id="UP000276133"/>
    </source>
</evidence>
<dbReference type="InterPro" id="IPR012337">
    <property type="entry name" value="RNaseH-like_sf"/>
</dbReference>
<accession>A0A3M7QEX1</accession>
<sequence length="123" mass="14493">MKNAIVNVLKRERILCYAHLLNLIIERVFKRFQELARNEKNALDTDDSEIDESKTDLKNLSVQILKMLKKWDSEYLMIERILEQVDNVNEVLYATKKHRHLGLNLAEKNILKLIADFLNLSTI</sequence>
<comment type="caution">
    <text evidence="1">The sequence shown here is derived from an EMBL/GenBank/DDBJ whole genome shotgun (WGS) entry which is preliminary data.</text>
</comment>
<proteinExistence type="predicted"/>
<dbReference type="OrthoDB" id="2438421at2759"/>